<evidence type="ECO:0000259" key="6">
    <source>
        <dbReference type="PROSITE" id="PS50977"/>
    </source>
</evidence>
<dbReference type="Proteomes" id="UP000319210">
    <property type="component" value="Unassembled WGS sequence"/>
</dbReference>
<evidence type="ECO:0000256" key="4">
    <source>
        <dbReference type="ARBA" id="ARBA00023163"/>
    </source>
</evidence>
<dbReference type="InterPro" id="IPR036271">
    <property type="entry name" value="Tet_transcr_reg_TetR-rel_C_sf"/>
</dbReference>
<dbReference type="SUPFAM" id="SSF46689">
    <property type="entry name" value="Homeodomain-like"/>
    <property type="match status" value="1"/>
</dbReference>
<dbReference type="SUPFAM" id="SSF48498">
    <property type="entry name" value="Tetracyclin repressor-like, C-terminal domain"/>
    <property type="match status" value="1"/>
</dbReference>
<proteinExistence type="predicted"/>
<feature type="DNA-binding region" description="H-T-H motif" evidence="5">
    <location>
        <begin position="39"/>
        <end position="58"/>
    </location>
</feature>
<dbReference type="OrthoDB" id="9816296at2"/>
<dbReference type="Pfam" id="PF13977">
    <property type="entry name" value="TetR_C_6"/>
    <property type="match status" value="1"/>
</dbReference>
<keyword evidence="2" id="KW-0805">Transcription regulation</keyword>
<keyword evidence="4" id="KW-0804">Transcription</keyword>
<gene>
    <name evidence="7" type="ORF">SCA03_18880</name>
</gene>
<dbReference type="PANTHER" id="PTHR47506:SF6">
    <property type="entry name" value="HTH-TYPE TRANSCRIPTIONAL REPRESSOR NEMR"/>
    <property type="match status" value="1"/>
</dbReference>
<evidence type="ECO:0000256" key="1">
    <source>
        <dbReference type="ARBA" id="ARBA00022491"/>
    </source>
</evidence>
<keyword evidence="3 5" id="KW-0238">DNA-binding</keyword>
<dbReference type="Gene3D" id="1.10.357.10">
    <property type="entry name" value="Tetracycline Repressor, domain 2"/>
    <property type="match status" value="1"/>
</dbReference>
<evidence type="ECO:0000256" key="2">
    <source>
        <dbReference type="ARBA" id="ARBA00023015"/>
    </source>
</evidence>
<dbReference type="InterPro" id="IPR009057">
    <property type="entry name" value="Homeodomain-like_sf"/>
</dbReference>
<dbReference type="PANTHER" id="PTHR47506">
    <property type="entry name" value="TRANSCRIPTIONAL REGULATORY PROTEIN"/>
    <property type="match status" value="1"/>
</dbReference>
<comment type="caution">
    <text evidence="7">The sequence shown here is derived from an EMBL/GenBank/DDBJ whole genome shotgun (WGS) entry which is preliminary data.</text>
</comment>
<dbReference type="GO" id="GO:0003677">
    <property type="term" value="F:DNA binding"/>
    <property type="evidence" value="ECO:0007669"/>
    <property type="project" value="UniProtKB-UniRule"/>
</dbReference>
<dbReference type="PROSITE" id="PS50977">
    <property type="entry name" value="HTH_TETR_2"/>
    <property type="match status" value="1"/>
</dbReference>
<evidence type="ECO:0000256" key="3">
    <source>
        <dbReference type="ARBA" id="ARBA00023125"/>
    </source>
</evidence>
<accession>A0A4Y3QXE9</accession>
<evidence type="ECO:0000313" key="7">
    <source>
        <dbReference type="EMBL" id="GEB49337.1"/>
    </source>
</evidence>
<dbReference type="EMBL" id="BJMM01000007">
    <property type="protein sequence ID" value="GEB49337.1"/>
    <property type="molecule type" value="Genomic_DNA"/>
</dbReference>
<dbReference type="RefSeq" id="WP_086814612.1">
    <property type="nucleotide sequence ID" value="NZ_BJMM01000007.1"/>
</dbReference>
<protein>
    <submittedName>
        <fullName evidence="7">TetR family transcriptional regulator</fullName>
    </submittedName>
</protein>
<dbReference type="InterPro" id="IPR001647">
    <property type="entry name" value="HTH_TetR"/>
</dbReference>
<dbReference type="InterPro" id="IPR039538">
    <property type="entry name" value="BetI_C"/>
</dbReference>
<name>A0A4Y3QXE9_STRCI</name>
<keyword evidence="8" id="KW-1185">Reference proteome</keyword>
<keyword evidence="1" id="KW-0678">Repressor</keyword>
<dbReference type="Pfam" id="PF00440">
    <property type="entry name" value="TetR_N"/>
    <property type="match status" value="1"/>
</dbReference>
<sequence length="206" mass="22293">MPNRPARPRGPGRHHDERRAEIADAVLAVVVELGLDGVSLTEVARRAGVSPGRVQHYFPAKQRLIEAAFDRGNELSEARIRERAEGPLEEARPAEVLRIVLDELIPYDAASTAHLRVRQSFIARALADEAIAAKLRALYAGFHDRMAALLSAEQRAGTVPEGLEPRAAARALVAQAEGLASYVLLGVVDAAEARGQLERSLAELYG</sequence>
<organism evidence="7 8">
    <name type="scientific">Streptomyces cacaoi</name>
    <dbReference type="NCBI Taxonomy" id="1898"/>
    <lineage>
        <taxon>Bacteria</taxon>
        <taxon>Bacillati</taxon>
        <taxon>Actinomycetota</taxon>
        <taxon>Actinomycetes</taxon>
        <taxon>Kitasatosporales</taxon>
        <taxon>Streptomycetaceae</taxon>
        <taxon>Streptomyces</taxon>
    </lineage>
</organism>
<evidence type="ECO:0000256" key="5">
    <source>
        <dbReference type="PROSITE-ProRule" id="PRU00335"/>
    </source>
</evidence>
<feature type="domain" description="HTH tetR-type" evidence="6">
    <location>
        <begin position="16"/>
        <end position="76"/>
    </location>
</feature>
<dbReference type="AlphaFoldDB" id="A0A4Y3QXE9"/>
<reference evidence="7 8" key="1">
    <citation type="submission" date="2019-06" db="EMBL/GenBank/DDBJ databases">
        <title>Whole genome shotgun sequence of Streptomyces cacaoi subsp. cacaoi NBRC 12748.</title>
        <authorList>
            <person name="Hosoyama A."/>
            <person name="Uohara A."/>
            <person name="Ohji S."/>
            <person name="Ichikawa N."/>
        </authorList>
    </citation>
    <scope>NUCLEOTIDE SEQUENCE [LARGE SCALE GENOMIC DNA]</scope>
    <source>
        <strain evidence="7 8">NBRC 12748</strain>
    </source>
</reference>
<evidence type="ECO:0000313" key="8">
    <source>
        <dbReference type="Proteomes" id="UP000319210"/>
    </source>
</evidence>